<comment type="caution">
    <text evidence="4">The sequence shown here is derived from an EMBL/GenBank/DDBJ whole genome shotgun (WGS) entry which is preliminary data.</text>
</comment>
<comment type="similarity">
    <text evidence="1">Belongs to the UbiJ family.</text>
</comment>
<protein>
    <recommendedName>
        <fullName evidence="1">Ubiquinone biosynthesis accessory factor UbiJ</fullName>
    </recommendedName>
</protein>
<dbReference type="InterPro" id="IPR003033">
    <property type="entry name" value="SCP2_sterol-bd_dom"/>
</dbReference>
<accession>A0A916IW67</accession>
<dbReference type="EMBL" id="CAJPUY010000014">
    <property type="protein sequence ID" value="CAG2148745.1"/>
    <property type="molecule type" value="Genomic_DNA"/>
</dbReference>
<evidence type="ECO:0000313" key="4">
    <source>
        <dbReference type="EMBL" id="CAG2148745.1"/>
    </source>
</evidence>
<dbReference type="HAMAP" id="MF_02215">
    <property type="entry name" value="UbiJ"/>
    <property type="match status" value="1"/>
</dbReference>
<dbReference type="PANTHER" id="PTHR38693">
    <property type="entry name" value="UBIQUINONE BIOSYNTHESIS PROTEIN UBIJ"/>
    <property type="match status" value="1"/>
</dbReference>
<evidence type="ECO:0000256" key="1">
    <source>
        <dbReference type="HAMAP-Rule" id="MF_02215"/>
    </source>
</evidence>
<dbReference type="GO" id="GO:0005737">
    <property type="term" value="C:cytoplasm"/>
    <property type="evidence" value="ECO:0007669"/>
    <property type="project" value="UniProtKB-SubCell"/>
</dbReference>
<keyword evidence="1" id="KW-0831">Ubiquinone biosynthesis</keyword>
<dbReference type="AlphaFoldDB" id="A0A916IW67"/>
<gene>
    <name evidence="4" type="primary">ubiJ_1</name>
    <name evidence="1" type="synonym">ubiJ</name>
    <name evidence="4" type="ORF">LMG31506_03871</name>
</gene>
<evidence type="ECO:0000259" key="3">
    <source>
        <dbReference type="Pfam" id="PF02036"/>
    </source>
</evidence>
<name>A0A916IW67_9BURK</name>
<dbReference type="Pfam" id="PF02036">
    <property type="entry name" value="SCP2"/>
    <property type="match status" value="1"/>
</dbReference>
<evidence type="ECO:0000313" key="5">
    <source>
        <dbReference type="Proteomes" id="UP000672934"/>
    </source>
</evidence>
<keyword evidence="5" id="KW-1185">Reference proteome</keyword>
<reference evidence="4" key="1">
    <citation type="submission" date="2021-03" db="EMBL/GenBank/DDBJ databases">
        <authorList>
            <person name="Peeters C."/>
        </authorList>
    </citation>
    <scope>NUCLEOTIDE SEQUENCE</scope>
    <source>
        <strain evidence="4">LMG 31506</strain>
    </source>
</reference>
<keyword evidence="2" id="KW-0175">Coiled coil</keyword>
<evidence type="ECO:0000256" key="2">
    <source>
        <dbReference type="SAM" id="Coils"/>
    </source>
</evidence>
<sequence>MEGPCASAGPFRLEAPFGGGARPGASPASPASPACPAVRRTLIAMNSLPSALAAPAIAALNHLLEQEPWARGQLAAFAGRVVRLDAAAFALSLRVTEDGATELAPAAEAPAVTILVPLQQWPLVAADVADGGQAAAMRHVRIEGDAELANTVSMLARNLRWDAAEDLSRAFRGILGGPVSDSLAQRMVDGARQAHEQATRVGRTLVENVTEYLLDEKPTLVRHVALDGFSTEVGRLRDDLARLEKRLERLERQERARPAGSMALPSAHR</sequence>
<comment type="subcellular location">
    <subcellularLocation>
        <location evidence="1">Cytoplasm</location>
    </subcellularLocation>
</comment>
<comment type="pathway">
    <text evidence="1">Cofactor biosynthesis; ubiquinone biosynthesis.</text>
</comment>
<dbReference type="Proteomes" id="UP000672934">
    <property type="component" value="Unassembled WGS sequence"/>
</dbReference>
<comment type="function">
    <text evidence="1">Required for ubiquinone (coenzyme Q) biosynthesis. Binds hydrophobic ubiquinone biosynthetic intermediates via its SCP2 domain and is essential for the stability of the Ubi complex. May constitute a docking platform where Ubi enzymes assemble and access their SCP2-bound polyprenyl substrates.</text>
</comment>
<dbReference type="PANTHER" id="PTHR38693:SF1">
    <property type="entry name" value="UBIQUINONE BIOSYNTHESIS ACCESSORY FACTOR UBIJ"/>
    <property type="match status" value="1"/>
</dbReference>
<organism evidence="4 5">
    <name type="scientific">Cupriavidus yeoncheonensis</name>
    <dbReference type="NCBI Taxonomy" id="1462994"/>
    <lineage>
        <taxon>Bacteria</taxon>
        <taxon>Pseudomonadati</taxon>
        <taxon>Pseudomonadota</taxon>
        <taxon>Betaproteobacteria</taxon>
        <taxon>Burkholderiales</taxon>
        <taxon>Burkholderiaceae</taxon>
        <taxon>Cupriavidus</taxon>
    </lineage>
</organism>
<feature type="domain" description="SCP2" evidence="3">
    <location>
        <begin position="60"/>
        <end position="156"/>
    </location>
</feature>
<keyword evidence="1" id="KW-0963">Cytoplasm</keyword>
<dbReference type="GO" id="GO:0006744">
    <property type="term" value="P:ubiquinone biosynthetic process"/>
    <property type="evidence" value="ECO:0007669"/>
    <property type="project" value="UniProtKB-UniRule"/>
</dbReference>
<feature type="coiled-coil region" evidence="2">
    <location>
        <begin position="226"/>
        <end position="253"/>
    </location>
</feature>
<proteinExistence type="inferred from homology"/>
<dbReference type="InterPro" id="IPR038989">
    <property type="entry name" value="UbiJ"/>
</dbReference>
<keyword evidence="4" id="KW-0830">Ubiquinone</keyword>